<comment type="caution">
    <text evidence="1">The sequence shown here is derived from an EMBL/GenBank/DDBJ whole genome shotgun (WGS) entry which is preliminary data.</text>
</comment>
<keyword evidence="2" id="KW-1185">Reference proteome</keyword>
<gene>
    <name evidence="1" type="ORF">DSM100238_1604</name>
</gene>
<reference evidence="1 2" key="1">
    <citation type="submission" date="2019-09" db="EMBL/GenBank/DDBJ databases">
        <title>Characterization of the phylogenetic diversity of two novel species belonging to the genus Bifidobacterium: Bifidobacterium cebidarum sp. nov. and Bifidobacterium leontopitheci sp. nov.</title>
        <authorList>
            <person name="Lugli G.A."/>
            <person name="Duranti S."/>
            <person name="Milani C."/>
            <person name="Turroni F."/>
            <person name="Ventura M."/>
        </authorList>
    </citation>
    <scope>NUCLEOTIDE SEQUENCE [LARGE SCALE GENOMIC DNA]</scope>
    <source>
        <strain evidence="1 2">DSM 100238</strain>
    </source>
</reference>
<evidence type="ECO:0000313" key="1">
    <source>
        <dbReference type="EMBL" id="KAB8295368.1"/>
    </source>
</evidence>
<dbReference type="EMBL" id="WBSO01000015">
    <property type="protein sequence ID" value="KAB8295368.1"/>
    <property type="molecule type" value="Genomic_DNA"/>
</dbReference>
<evidence type="ECO:0000313" key="2">
    <source>
        <dbReference type="Proteomes" id="UP000440041"/>
    </source>
</evidence>
<proteinExistence type="predicted"/>
<accession>A0A6A2WCE2</accession>
<sequence>MDRCAGMAFLDDAFPARYPLCCGLRVRCMGYSTVFSGTSMPLPNFTSRAAATLLGRP</sequence>
<organism evidence="1 2">
    <name type="scientific">Bifidobacterium apri</name>
    <dbReference type="NCBI Taxonomy" id="1769423"/>
    <lineage>
        <taxon>Bacteria</taxon>
        <taxon>Bacillati</taxon>
        <taxon>Actinomycetota</taxon>
        <taxon>Actinomycetes</taxon>
        <taxon>Bifidobacteriales</taxon>
        <taxon>Bifidobacteriaceae</taxon>
        <taxon>Bifidobacterium</taxon>
    </lineage>
</organism>
<name>A0A6A2WCE2_9BIFI</name>
<dbReference type="AlphaFoldDB" id="A0A6A2WCE2"/>
<dbReference type="Proteomes" id="UP000440041">
    <property type="component" value="Unassembled WGS sequence"/>
</dbReference>
<protein>
    <submittedName>
        <fullName evidence="1">Uncharacterized protein</fullName>
    </submittedName>
</protein>